<comment type="caution">
    <text evidence="1">The sequence shown here is derived from an EMBL/GenBank/DDBJ whole genome shotgun (WGS) entry which is preliminary data.</text>
</comment>
<dbReference type="AlphaFoldDB" id="A0AA40FHS3"/>
<evidence type="ECO:0000313" key="2">
    <source>
        <dbReference type="Proteomes" id="UP001177670"/>
    </source>
</evidence>
<gene>
    <name evidence="1" type="ORF">K0M31_013519</name>
</gene>
<protein>
    <submittedName>
        <fullName evidence="1">Uncharacterized protein</fullName>
    </submittedName>
</protein>
<organism evidence="1 2">
    <name type="scientific">Melipona bicolor</name>
    <dbReference type="NCBI Taxonomy" id="60889"/>
    <lineage>
        <taxon>Eukaryota</taxon>
        <taxon>Metazoa</taxon>
        <taxon>Ecdysozoa</taxon>
        <taxon>Arthropoda</taxon>
        <taxon>Hexapoda</taxon>
        <taxon>Insecta</taxon>
        <taxon>Pterygota</taxon>
        <taxon>Neoptera</taxon>
        <taxon>Endopterygota</taxon>
        <taxon>Hymenoptera</taxon>
        <taxon>Apocrita</taxon>
        <taxon>Aculeata</taxon>
        <taxon>Apoidea</taxon>
        <taxon>Anthophila</taxon>
        <taxon>Apidae</taxon>
        <taxon>Melipona</taxon>
    </lineage>
</organism>
<proteinExistence type="predicted"/>
<sequence length="61" mass="6428">MADIAIMARVLEAPSRYNLQLLHFLGKWLALLACSGAARRSPLEKGTATCAGASVIASGFH</sequence>
<accession>A0AA40FHS3</accession>
<dbReference type="Proteomes" id="UP001177670">
    <property type="component" value="Unassembled WGS sequence"/>
</dbReference>
<name>A0AA40FHS3_9HYME</name>
<dbReference type="EMBL" id="JAHYIQ010000037">
    <property type="protein sequence ID" value="KAK1119333.1"/>
    <property type="molecule type" value="Genomic_DNA"/>
</dbReference>
<keyword evidence="2" id="KW-1185">Reference proteome</keyword>
<evidence type="ECO:0000313" key="1">
    <source>
        <dbReference type="EMBL" id="KAK1119333.1"/>
    </source>
</evidence>
<reference evidence="1" key="1">
    <citation type="submission" date="2021-10" db="EMBL/GenBank/DDBJ databases">
        <title>Melipona bicolor Genome sequencing and assembly.</title>
        <authorList>
            <person name="Araujo N.S."/>
            <person name="Arias M.C."/>
        </authorList>
    </citation>
    <scope>NUCLEOTIDE SEQUENCE</scope>
    <source>
        <strain evidence="1">USP_2M_L1-L4_2017</strain>
        <tissue evidence="1">Whole body</tissue>
    </source>
</reference>